<feature type="transmembrane region" description="Helical" evidence="6">
    <location>
        <begin position="138"/>
        <end position="156"/>
    </location>
</feature>
<proteinExistence type="inferred from homology"/>
<evidence type="ECO:0000256" key="3">
    <source>
        <dbReference type="ARBA" id="ARBA00022692"/>
    </source>
</evidence>
<evidence type="ECO:0000313" key="7">
    <source>
        <dbReference type="EMBL" id="GAT93483.1"/>
    </source>
</evidence>
<name>A0A5K1VAU3_ENTHI</name>
<feature type="transmembrane region" description="Helical" evidence="6">
    <location>
        <begin position="71"/>
        <end position="90"/>
    </location>
</feature>
<accession>A0A5K1VAU3</accession>
<dbReference type="EMBL" id="BDEQ01000001">
    <property type="protein sequence ID" value="GAT93483.1"/>
    <property type="molecule type" value="Genomic_DNA"/>
</dbReference>
<evidence type="ECO:0000313" key="8">
    <source>
        <dbReference type="Proteomes" id="UP000078387"/>
    </source>
</evidence>
<sequence length="227" mass="26009">MNNQYVPLTLLIVAIINAVIHWNAILNNNKMMVRLSKCPFCLIMGLFLFVSLEETPIVFILGYIFSFLGDFFLLFEGNIFLVGMLSFGLAHICNAYAFISVSALAFEWIGIFVFILVFIYWTILKNYTILPEYMRKIVYGYLTIISIGFYGSVCLFNNAQWTLSSRLVVLIGYLFFILSDSILGVSLWVKTNSFIRFLVMFTYYIAQFLLGLGYVLGLNENQSLIPI</sequence>
<dbReference type="GO" id="GO:0016787">
    <property type="term" value="F:hydrolase activity"/>
    <property type="evidence" value="ECO:0007669"/>
    <property type="project" value="TreeGrafter"/>
</dbReference>
<dbReference type="VEuPathDB" id="AmoebaDB:EHI8A_008910"/>
<protein>
    <recommendedName>
        <fullName evidence="9">YhhN-like protein</fullName>
    </recommendedName>
</protein>
<keyword evidence="3 6" id="KW-0812">Transmembrane</keyword>
<dbReference type="VEuPathDB" id="AmoebaDB:EHI7A_011740"/>
<dbReference type="GO" id="GO:0016020">
    <property type="term" value="C:membrane"/>
    <property type="evidence" value="ECO:0007669"/>
    <property type="project" value="UniProtKB-SubCell"/>
</dbReference>
<organism evidence="7 8">
    <name type="scientific">Entamoeba histolytica</name>
    <dbReference type="NCBI Taxonomy" id="5759"/>
    <lineage>
        <taxon>Eukaryota</taxon>
        <taxon>Amoebozoa</taxon>
        <taxon>Evosea</taxon>
        <taxon>Archamoebae</taxon>
        <taxon>Mastigamoebida</taxon>
        <taxon>Entamoebidae</taxon>
        <taxon>Entamoeba</taxon>
    </lineage>
</organism>
<dbReference type="PANTHER" id="PTHR31885">
    <property type="entry name" value="GH04784P"/>
    <property type="match status" value="1"/>
</dbReference>
<reference evidence="7 8" key="1">
    <citation type="submission" date="2016-05" db="EMBL/GenBank/DDBJ databases">
        <title>First whole genome sequencing of Entamoeba histolytica HM1:IMSS-clone-6.</title>
        <authorList>
            <person name="Mukherjee Avik.K."/>
            <person name="Izumyama S."/>
            <person name="Nakada-Tsukui K."/>
            <person name="Nozaki T."/>
        </authorList>
    </citation>
    <scope>NUCLEOTIDE SEQUENCE [LARGE SCALE GENOMIC DNA]</scope>
    <source>
        <strain evidence="7 8">HM1:IMSS clone 6</strain>
    </source>
</reference>
<dbReference type="OMA" id="FAQFCIS"/>
<dbReference type="Proteomes" id="UP000078387">
    <property type="component" value="Unassembled WGS sequence"/>
</dbReference>
<evidence type="ECO:0000256" key="2">
    <source>
        <dbReference type="ARBA" id="ARBA00007375"/>
    </source>
</evidence>
<feature type="transmembrane region" description="Helical" evidence="6">
    <location>
        <begin position="97"/>
        <end position="123"/>
    </location>
</feature>
<keyword evidence="5 6" id="KW-0472">Membrane</keyword>
<gene>
    <name evidence="7" type="ORF">CL6EHI_073360</name>
</gene>
<comment type="similarity">
    <text evidence="2">Belongs to the TMEM86 family.</text>
</comment>
<evidence type="ECO:0000256" key="6">
    <source>
        <dbReference type="SAM" id="Phobius"/>
    </source>
</evidence>
<evidence type="ECO:0000256" key="1">
    <source>
        <dbReference type="ARBA" id="ARBA00004141"/>
    </source>
</evidence>
<dbReference type="VEuPathDB" id="AmoebaDB:EHI5A_009290"/>
<dbReference type="AlphaFoldDB" id="A0A5K1VAU3"/>
<comment type="subcellular location">
    <subcellularLocation>
        <location evidence="1">Membrane</location>
        <topology evidence="1">Multi-pass membrane protein</topology>
    </subcellularLocation>
</comment>
<evidence type="ECO:0000256" key="4">
    <source>
        <dbReference type="ARBA" id="ARBA00022989"/>
    </source>
</evidence>
<feature type="transmembrane region" description="Helical" evidence="6">
    <location>
        <begin position="6"/>
        <end position="26"/>
    </location>
</feature>
<dbReference type="Pfam" id="PF07947">
    <property type="entry name" value="YhhN"/>
    <property type="match status" value="1"/>
</dbReference>
<dbReference type="VEuPathDB" id="AmoebaDB:KM1_006820"/>
<dbReference type="PANTHER" id="PTHR31885:SF6">
    <property type="entry name" value="GH04784P"/>
    <property type="match status" value="1"/>
</dbReference>
<comment type="caution">
    <text evidence="7">The sequence shown here is derived from an EMBL/GenBank/DDBJ whole genome shotgun (WGS) entry which is preliminary data.</text>
</comment>
<keyword evidence="4 6" id="KW-1133">Transmembrane helix</keyword>
<feature type="transmembrane region" description="Helical" evidence="6">
    <location>
        <begin position="168"/>
        <end position="189"/>
    </location>
</feature>
<dbReference type="VEuPathDB" id="AmoebaDB:EHI_073360"/>
<feature type="transmembrane region" description="Helical" evidence="6">
    <location>
        <begin position="38"/>
        <end position="65"/>
    </location>
</feature>
<feature type="transmembrane region" description="Helical" evidence="6">
    <location>
        <begin position="195"/>
        <end position="217"/>
    </location>
</feature>
<evidence type="ECO:0000256" key="5">
    <source>
        <dbReference type="ARBA" id="ARBA00023136"/>
    </source>
</evidence>
<evidence type="ECO:0008006" key="9">
    <source>
        <dbReference type="Google" id="ProtNLM"/>
    </source>
</evidence>
<dbReference type="InterPro" id="IPR012506">
    <property type="entry name" value="TMEM86B-like"/>
</dbReference>